<dbReference type="PIRSF" id="PIRSF017082">
    <property type="entry name" value="YflP"/>
    <property type="match status" value="1"/>
</dbReference>
<dbReference type="InterPro" id="IPR042100">
    <property type="entry name" value="Bug_dom1"/>
</dbReference>
<dbReference type="Gene3D" id="3.40.190.10">
    <property type="entry name" value="Periplasmic binding protein-like II"/>
    <property type="match status" value="1"/>
</dbReference>
<dbReference type="CDD" id="cd13578">
    <property type="entry name" value="PBP2_Bug27"/>
    <property type="match status" value="1"/>
</dbReference>
<keyword evidence="3" id="KW-1185">Reference proteome</keyword>
<evidence type="ECO:0000313" key="3">
    <source>
        <dbReference type="Proteomes" id="UP000252884"/>
    </source>
</evidence>
<dbReference type="PANTHER" id="PTHR42928">
    <property type="entry name" value="TRICARBOXYLATE-BINDING PROTEIN"/>
    <property type="match status" value="1"/>
</dbReference>
<dbReference type="Proteomes" id="UP000252884">
    <property type="component" value="Unassembled WGS sequence"/>
</dbReference>
<dbReference type="RefSeq" id="WP_114472713.1">
    <property type="nucleotide sequence ID" value="NZ_QPJK01000020.1"/>
</dbReference>
<dbReference type="SUPFAM" id="SSF53850">
    <property type="entry name" value="Periplasmic binding protein-like II"/>
    <property type="match status" value="1"/>
</dbReference>
<dbReference type="Pfam" id="PF03401">
    <property type="entry name" value="TctC"/>
    <property type="match status" value="1"/>
</dbReference>
<organism evidence="2 3">
    <name type="scientific">Pseudorhodoferax soli</name>
    <dbReference type="NCBI Taxonomy" id="545864"/>
    <lineage>
        <taxon>Bacteria</taxon>
        <taxon>Pseudomonadati</taxon>
        <taxon>Pseudomonadota</taxon>
        <taxon>Betaproteobacteria</taxon>
        <taxon>Burkholderiales</taxon>
        <taxon>Comamonadaceae</taxon>
    </lineage>
</organism>
<dbReference type="InterPro" id="IPR005064">
    <property type="entry name" value="BUG"/>
</dbReference>
<comment type="caution">
    <text evidence="2">The sequence shown here is derived from an EMBL/GenBank/DDBJ whole genome shotgun (WGS) entry which is preliminary data.</text>
</comment>
<reference evidence="2 3" key="1">
    <citation type="submission" date="2018-07" db="EMBL/GenBank/DDBJ databases">
        <title>Genomic Encyclopedia of Type Strains, Phase IV (KMG-IV): sequencing the most valuable type-strain genomes for metagenomic binning, comparative biology and taxonomic classification.</title>
        <authorList>
            <person name="Goeker M."/>
        </authorList>
    </citation>
    <scope>NUCLEOTIDE SEQUENCE [LARGE SCALE GENOMIC DNA]</scope>
    <source>
        <strain evidence="2 3">DSM 21634</strain>
    </source>
</reference>
<dbReference type="PANTHER" id="PTHR42928:SF5">
    <property type="entry name" value="BLR1237 PROTEIN"/>
    <property type="match status" value="1"/>
</dbReference>
<protein>
    <submittedName>
        <fullName evidence="2">Tripartite-type tricarboxylate transporter receptor subunit TctC</fullName>
    </submittedName>
</protein>
<keyword evidence="2" id="KW-0675">Receptor</keyword>
<sequence length="321" mass="33558">MNRRELTLAAAALSLGAPWVLAESRWPSKPIKLVNPYPPGAVSDSLARLVSRSLEKHLGQAVIVENKAGAGSNIGSESVARAPADGYTLLNGSSANTANMSLYAKMPYDTMRDFVPVSLIAEVPIVLAVNASLAAKTVQELIALAKRRPGELSYASAGAGSPAHLGGALFTKLAGVSVRHVPYKGAAPAFSDVMAGHVPLMFTNYAAVIPGVESGKVRILAIGTTKRWEVLPDLPTMAEAGVPGYEAGAWYGLLAPTGTPAEVLARLEKALAAFDTPETREAVRKLGAEPVISGPQVLRARMEGEIVSFAKLIKESGITVD</sequence>
<gene>
    <name evidence="2" type="ORF">DES41_12018</name>
</gene>
<dbReference type="AlphaFoldDB" id="A0A368XAZ7"/>
<name>A0A368XAZ7_9BURK</name>
<proteinExistence type="inferred from homology"/>
<accession>A0A368XAZ7</accession>
<evidence type="ECO:0000313" key="2">
    <source>
        <dbReference type="EMBL" id="RCW63194.1"/>
    </source>
</evidence>
<dbReference type="EMBL" id="QPJK01000020">
    <property type="protein sequence ID" value="RCW63194.1"/>
    <property type="molecule type" value="Genomic_DNA"/>
</dbReference>
<dbReference type="OrthoDB" id="8678477at2"/>
<evidence type="ECO:0000256" key="1">
    <source>
        <dbReference type="ARBA" id="ARBA00006987"/>
    </source>
</evidence>
<dbReference type="Gene3D" id="3.40.190.150">
    <property type="entry name" value="Bordetella uptake gene, domain 1"/>
    <property type="match status" value="1"/>
</dbReference>
<comment type="similarity">
    <text evidence="1">Belongs to the UPF0065 (bug) family.</text>
</comment>